<evidence type="ECO:0000256" key="8">
    <source>
        <dbReference type="SAM" id="MobiDB-lite"/>
    </source>
</evidence>
<sequence length="303" mass="34647">MSDTILNQVLEGLMSRYRERVPDVSGIVNAMVKDGLINKIDDIENDHIAFRTMGVPHLGIQSFEKIFLHYGYTKKEYFYFEGKKLDAYWYAPPTPKHPRIFISELKVEKLSPEAQKIIHSYTDEVIADPVDSLNLDDAKAVDHFLHSPLWRTPTVEDFNRLAEESEYAAWVIYNRYYLNHFTISVHNLPEGYNTVELFNAFLEKHGFKLNNSGGKIKISPDGGLLQSSTVAKMIDATFANGQVQAISGSYVEFAERKVLPQFAHLPASDIKREHRRDGFETGNADKIFESTYSEQTNRQDDGM</sequence>
<comment type="similarity">
    <text evidence="5">Belongs to the 2-oxoadipate dioxygenase/decarboxylase family.</text>
</comment>
<comment type="cofactor">
    <cofactor evidence="1">
        <name>Fe(2+)</name>
        <dbReference type="ChEBI" id="CHEBI:29033"/>
    </cofactor>
</comment>
<dbReference type="Proteomes" id="UP001210231">
    <property type="component" value="Unassembled WGS sequence"/>
</dbReference>
<organism evidence="9 10">
    <name type="scientific">Polluticaenibacter yanchengensis</name>
    <dbReference type="NCBI Taxonomy" id="3014562"/>
    <lineage>
        <taxon>Bacteria</taxon>
        <taxon>Pseudomonadati</taxon>
        <taxon>Bacteroidota</taxon>
        <taxon>Chitinophagia</taxon>
        <taxon>Chitinophagales</taxon>
        <taxon>Chitinophagaceae</taxon>
        <taxon>Polluticaenibacter</taxon>
    </lineage>
</organism>
<dbReference type="EMBL" id="JAQGEF010000002">
    <property type="protein sequence ID" value="MDA3613730.1"/>
    <property type="molecule type" value="Genomic_DNA"/>
</dbReference>
<protein>
    <recommendedName>
        <fullName evidence="6">2-oxoadipate dioxygenase/decarboxylase</fullName>
        <ecNumber evidence="6">1.13.11.93</ecNumber>
    </recommendedName>
    <alternativeName>
        <fullName evidence="7">2-hydroxyglutarate synthase</fullName>
    </alternativeName>
</protein>
<accession>A0ABT4UHM6</accession>
<evidence type="ECO:0000256" key="7">
    <source>
        <dbReference type="ARBA" id="ARBA00035045"/>
    </source>
</evidence>
<name>A0ABT4UHM6_9BACT</name>
<evidence type="ECO:0000313" key="10">
    <source>
        <dbReference type="Proteomes" id="UP001210231"/>
    </source>
</evidence>
<evidence type="ECO:0000256" key="5">
    <source>
        <dbReference type="ARBA" id="ARBA00035013"/>
    </source>
</evidence>
<evidence type="ECO:0000256" key="1">
    <source>
        <dbReference type="ARBA" id="ARBA00001954"/>
    </source>
</evidence>
<dbReference type="RefSeq" id="WP_407030058.1">
    <property type="nucleotide sequence ID" value="NZ_JAQGEF010000002.1"/>
</dbReference>
<evidence type="ECO:0000256" key="4">
    <source>
        <dbReference type="ARBA" id="ARBA00023004"/>
    </source>
</evidence>
<evidence type="ECO:0000256" key="3">
    <source>
        <dbReference type="ARBA" id="ARBA00023002"/>
    </source>
</evidence>
<dbReference type="Gene3D" id="3.10.180.50">
    <property type="match status" value="1"/>
</dbReference>
<evidence type="ECO:0000313" key="9">
    <source>
        <dbReference type="EMBL" id="MDA3613730.1"/>
    </source>
</evidence>
<evidence type="ECO:0000256" key="6">
    <source>
        <dbReference type="ARBA" id="ARBA00035023"/>
    </source>
</evidence>
<comment type="caution">
    <text evidence="9">The sequence shown here is derived from an EMBL/GenBank/DDBJ whole genome shotgun (WGS) entry which is preliminary data.</text>
</comment>
<keyword evidence="10" id="KW-1185">Reference proteome</keyword>
<dbReference type="PANTHER" id="PTHR31136">
    <property type="entry name" value="DUF1338 DOMAIN-CONTAINING PROTEIN"/>
    <property type="match status" value="1"/>
</dbReference>
<proteinExistence type="inferred from homology"/>
<keyword evidence="3" id="KW-0560">Oxidoreductase</keyword>
<dbReference type="PANTHER" id="PTHR31136:SF5">
    <property type="entry name" value="2-OXOADIPATE DIOXYGENASE_DECARBOXYLASE, CHLOROPLASTIC"/>
    <property type="match status" value="1"/>
</dbReference>
<dbReference type="EC" id="1.13.11.93" evidence="6"/>
<gene>
    <name evidence="9" type="ORF">O3P16_02835</name>
</gene>
<keyword evidence="4" id="KW-0408">Iron</keyword>
<dbReference type="SMART" id="SM01150">
    <property type="entry name" value="DUF1338"/>
    <property type="match status" value="1"/>
</dbReference>
<keyword evidence="2" id="KW-0223">Dioxygenase</keyword>
<dbReference type="CDD" id="cd16350">
    <property type="entry name" value="VOC_like"/>
    <property type="match status" value="1"/>
</dbReference>
<dbReference type="InterPro" id="IPR009770">
    <property type="entry name" value="HGLS"/>
</dbReference>
<dbReference type="Pfam" id="PF07063">
    <property type="entry name" value="HGLS"/>
    <property type="match status" value="1"/>
</dbReference>
<evidence type="ECO:0000256" key="2">
    <source>
        <dbReference type="ARBA" id="ARBA00022964"/>
    </source>
</evidence>
<feature type="region of interest" description="Disordered" evidence="8">
    <location>
        <begin position="281"/>
        <end position="303"/>
    </location>
</feature>
<reference evidence="9 10" key="1">
    <citation type="submission" date="2022-12" db="EMBL/GenBank/DDBJ databases">
        <title>Chitinophagaceae gen. sp. nov., a new member of the family Chitinophagaceae, isolated from soil in a chemical factory.</title>
        <authorList>
            <person name="Ke Z."/>
        </authorList>
    </citation>
    <scope>NUCLEOTIDE SEQUENCE [LARGE SCALE GENOMIC DNA]</scope>
    <source>
        <strain evidence="9 10">LY-5</strain>
    </source>
</reference>